<protein>
    <recommendedName>
        <fullName evidence="5">F-box domain-containing protein</fullName>
    </recommendedName>
</protein>
<evidence type="ECO:0000313" key="4">
    <source>
        <dbReference type="Proteomes" id="UP000008694"/>
    </source>
</evidence>
<sequence length="353" mass="40579">MTEREDERGIEQGKGQLLWLGRDSVRGHWSDLPFDILRSLFECLSIVDFHRAKIVCTNWYVCSKQTLHKKRKSPWLMLFPEDGCVLYNPDEDRNVVNLRGLLWVDEKKKEEYTVVWFFDTGASYIAFCKNGEDHYRSIPTDIDVIHRQLRGISDMVLRGDILYVFTIRRYIRVLDLSGHEGYNDVVSNTDLLSPLYPASHPSSDDETTYDGAFSRHNIAVTTSGEVLLVESIVYDDSSDSEIPPMIGFRLYKKVPNPDPDEFIYRPKVSVEVDSLGDEALLLDLGLTVPADHTLGIQPNSIYFTRHDRLRNCKLKPSCRARDICVFNLETKNVTRFPSLSYLGAKDAQWFLPS</sequence>
<dbReference type="Pfam" id="PF00646">
    <property type="entry name" value="F-box"/>
    <property type="match status" value="1"/>
</dbReference>
<dbReference type="InterPro" id="IPR005174">
    <property type="entry name" value="KIB1-4_b-propeller"/>
</dbReference>
<dbReference type="PANTHER" id="PTHR44259:SF31">
    <property type="entry name" value="F-BOX FAMILY PROTEIN"/>
    <property type="match status" value="1"/>
</dbReference>
<feature type="domain" description="F-box" evidence="1">
    <location>
        <begin position="29"/>
        <end position="64"/>
    </location>
</feature>
<evidence type="ECO:0000259" key="1">
    <source>
        <dbReference type="Pfam" id="PF00646"/>
    </source>
</evidence>
<proteinExistence type="predicted"/>
<dbReference type="InterPro" id="IPR001810">
    <property type="entry name" value="F-box_dom"/>
</dbReference>
<evidence type="ECO:0000313" key="3">
    <source>
        <dbReference type="EMBL" id="EFH50910.1"/>
    </source>
</evidence>
<organism evidence="4">
    <name type="scientific">Arabidopsis lyrata subsp. lyrata</name>
    <name type="common">Lyre-leaved rock-cress</name>
    <dbReference type="NCBI Taxonomy" id="81972"/>
    <lineage>
        <taxon>Eukaryota</taxon>
        <taxon>Viridiplantae</taxon>
        <taxon>Streptophyta</taxon>
        <taxon>Embryophyta</taxon>
        <taxon>Tracheophyta</taxon>
        <taxon>Spermatophyta</taxon>
        <taxon>Magnoliopsida</taxon>
        <taxon>eudicotyledons</taxon>
        <taxon>Gunneridae</taxon>
        <taxon>Pentapetalae</taxon>
        <taxon>rosids</taxon>
        <taxon>malvids</taxon>
        <taxon>Brassicales</taxon>
        <taxon>Brassicaceae</taxon>
        <taxon>Camelineae</taxon>
        <taxon>Arabidopsis</taxon>
    </lineage>
</organism>
<feature type="domain" description="KIB1-4 beta-propeller" evidence="2">
    <location>
        <begin position="92"/>
        <end position="327"/>
    </location>
</feature>
<dbReference type="InterPro" id="IPR036047">
    <property type="entry name" value="F-box-like_dom_sf"/>
</dbReference>
<keyword evidence="4" id="KW-1185">Reference proteome</keyword>
<dbReference type="Pfam" id="PF03478">
    <property type="entry name" value="Beta-prop_KIB1-4"/>
    <property type="match status" value="1"/>
</dbReference>
<accession>D7LYT2</accession>
<dbReference type="AlphaFoldDB" id="D7LYT2"/>
<dbReference type="Proteomes" id="UP000008694">
    <property type="component" value="Unassembled WGS sequence"/>
</dbReference>
<dbReference type="SUPFAM" id="SSF81383">
    <property type="entry name" value="F-box domain"/>
    <property type="match status" value="1"/>
</dbReference>
<dbReference type="InterPro" id="IPR050942">
    <property type="entry name" value="F-box_BR-signaling"/>
</dbReference>
<name>D7LYT2_ARALL</name>
<gene>
    <name evidence="3" type="ORF">ARALYDRAFT_352151</name>
</gene>
<evidence type="ECO:0008006" key="5">
    <source>
        <dbReference type="Google" id="ProtNLM"/>
    </source>
</evidence>
<dbReference type="Gene3D" id="1.20.1280.50">
    <property type="match status" value="1"/>
</dbReference>
<reference evidence="4" key="1">
    <citation type="journal article" date="2011" name="Nat. Genet.">
        <title>The Arabidopsis lyrata genome sequence and the basis of rapid genome size change.</title>
        <authorList>
            <person name="Hu T.T."/>
            <person name="Pattyn P."/>
            <person name="Bakker E.G."/>
            <person name="Cao J."/>
            <person name="Cheng J.-F."/>
            <person name="Clark R.M."/>
            <person name="Fahlgren N."/>
            <person name="Fawcett J.A."/>
            <person name="Grimwood J."/>
            <person name="Gundlach H."/>
            <person name="Haberer G."/>
            <person name="Hollister J.D."/>
            <person name="Ossowski S."/>
            <person name="Ottilar R.P."/>
            <person name="Salamov A.A."/>
            <person name="Schneeberger K."/>
            <person name="Spannagl M."/>
            <person name="Wang X."/>
            <person name="Yang L."/>
            <person name="Nasrallah M.E."/>
            <person name="Bergelson J."/>
            <person name="Carrington J.C."/>
            <person name="Gaut B.S."/>
            <person name="Schmutz J."/>
            <person name="Mayer K.F.X."/>
            <person name="Van de Peer Y."/>
            <person name="Grigoriev I.V."/>
            <person name="Nordborg M."/>
            <person name="Weigel D."/>
            <person name="Guo Y.-L."/>
        </authorList>
    </citation>
    <scope>NUCLEOTIDE SEQUENCE [LARGE SCALE GENOMIC DNA]</scope>
    <source>
        <strain evidence="4">cv. MN47</strain>
    </source>
</reference>
<dbReference type="HOGENOM" id="CLU_019286_7_1_1"/>
<evidence type="ECO:0000259" key="2">
    <source>
        <dbReference type="Pfam" id="PF03478"/>
    </source>
</evidence>
<dbReference type="Gramene" id="fgenesh1_pg.C_scaffold_6002744">
    <property type="protein sequence ID" value="fgenesh1_pg.C_scaffold_6002744"/>
    <property type="gene ID" value="fgenesh1_pg.C_scaffold_6002744"/>
</dbReference>
<dbReference type="EMBL" id="GL348718">
    <property type="protein sequence ID" value="EFH50910.1"/>
    <property type="molecule type" value="Genomic_DNA"/>
</dbReference>
<dbReference type="PANTHER" id="PTHR44259">
    <property type="entry name" value="OS07G0183000 PROTEIN-RELATED"/>
    <property type="match status" value="1"/>
</dbReference>